<keyword evidence="5 10" id="KW-0862">Zinc</keyword>
<evidence type="ECO:0000256" key="1">
    <source>
        <dbReference type="ARBA" id="ARBA00002657"/>
    </source>
</evidence>
<feature type="compositionally biased region" description="Pro residues" evidence="12">
    <location>
        <begin position="180"/>
        <end position="224"/>
    </location>
</feature>
<comment type="caution">
    <text evidence="9">Lacks conserved residue(s) required for the propagation of feature annotation.</text>
</comment>
<dbReference type="AlphaFoldDB" id="A0A914DRQ6"/>
<organism evidence="15 16">
    <name type="scientific">Acrobeloides nanus</name>
    <dbReference type="NCBI Taxonomy" id="290746"/>
    <lineage>
        <taxon>Eukaryota</taxon>
        <taxon>Metazoa</taxon>
        <taxon>Ecdysozoa</taxon>
        <taxon>Nematoda</taxon>
        <taxon>Chromadorea</taxon>
        <taxon>Rhabditida</taxon>
        <taxon>Tylenchina</taxon>
        <taxon>Cephalobomorpha</taxon>
        <taxon>Cephaloboidea</taxon>
        <taxon>Cephalobidae</taxon>
        <taxon>Acrobeloides</taxon>
    </lineage>
</organism>
<evidence type="ECO:0000313" key="15">
    <source>
        <dbReference type="Proteomes" id="UP000887540"/>
    </source>
</evidence>
<dbReference type="Gene3D" id="1.10.10.1940">
    <property type="match status" value="1"/>
</dbReference>
<evidence type="ECO:0000256" key="8">
    <source>
        <dbReference type="ARBA" id="ARBA00023157"/>
    </source>
</evidence>
<feature type="domain" description="Peptidase M12A" evidence="14">
    <location>
        <begin position="334"/>
        <end position="550"/>
    </location>
</feature>
<evidence type="ECO:0000256" key="7">
    <source>
        <dbReference type="ARBA" id="ARBA00023145"/>
    </source>
</evidence>
<dbReference type="InterPro" id="IPR006026">
    <property type="entry name" value="Peptidase_Metallo"/>
</dbReference>
<keyword evidence="3 10" id="KW-0479">Metal-binding</keyword>
<feature type="region of interest" description="Disordered" evidence="12">
    <location>
        <begin position="33"/>
        <end position="224"/>
    </location>
</feature>
<dbReference type="PROSITE" id="PS51864">
    <property type="entry name" value="ASTACIN"/>
    <property type="match status" value="1"/>
</dbReference>
<proteinExistence type="predicted"/>
<evidence type="ECO:0000256" key="9">
    <source>
        <dbReference type="PROSITE-ProRule" id="PRU01005"/>
    </source>
</evidence>
<keyword evidence="11" id="KW-0732">Signal</keyword>
<evidence type="ECO:0000256" key="2">
    <source>
        <dbReference type="ARBA" id="ARBA00022670"/>
    </source>
</evidence>
<dbReference type="InterPro" id="IPR001506">
    <property type="entry name" value="Peptidase_M12A"/>
</dbReference>
<dbReference type="PANTHER" id="PTHR10127">
    <property type="entry name" value="DISCOIDIN, CUB, EGF, LAMININ , AND ZINC METALLOPROTEASE DOMAIN CONTAINING"/>
    <property type="match status" value="1"/>
</dbReference>
<evidence type="ECO:0000256" key="6">
    <source>
        <dbReference type="ARBA" id="ARBA00023049"/>
    </source>
</evidence>
<feature type="signal peptide" evidence="11">
    <location>
        <begin position="1"/>
        <end position="19"/>
    </location>
</feature>
<keyword evidence="2 10" id="KW-0645">Protease</keyword>
<keyword evidence="7" id="KW-0865">Zymogen</keyword>
<feature type="compositionally biased region" description="Pro residues" evidence="12">
    <location>
        <begin position="139"/>
        <end position="152"/>
    </location>
</feature>
<dbReference type="GO" id="GO:0008270">
    <property type="term" value="F:zinc ion binding"/>
    <property type="evidence" value="ECO:0007669"/>
    <property type="project" value="UniProtKB-UniRule"/>
</dbReference>
<feature type="chain" id="PRO_5038164883" description="Metalloendopeptidase" evidence="11">
    <location>
        <begin position="20"/>
        <end position="590"/>
    </location>
</feature>
<comment type="function">
    <text evidence="1">Metalloprotease.</text>
</comment>
<dbReference type="InterPro" id="IPR024079">
    <property type="entry name" value="MetalloPept_cat_dom_sf"/>
</dbReference>
<feature type="binding site" evidence="10">
    <location>
        <position position="447"/>
    </location>
    <ligand>
        <name>Zn(2+)</name>
        <dbReference type="ChEBI" id="CHEBI:29105"/>
        <note>catalytic</note>
    </ligand>
</feature>
<evidence type="ECO:0000313" key="16">
    <source>
        <dbReference type="WBParaSite" id="ACRNAN_scaffold3765.g16262.t1"/>
    </source>
</evidence>
<dbReference type="Gene3D" id="3.40.390.10">
    <property type="entry name" value="Collagenase (Catalytic Domain)"/>
    <property type="match status" value="1"/>
</dbReference>
<dbReference type="PRINTS" id="PR00480">
    <property type="entry name" value="ASTACIN"/>
</dbReference>
<dbReference type="SUPFAM" id="SSF55486">
    <property type="entry name" value="Metalloproteases ('zincins'), catalytic domain"/>
    <property type="match status" value="1"/>
</dbReference>
<dbReference type="EC" id="3.4.24.-" evidence="11"/>
<protein>
    <recommendedName>
        <fullName evidence="11">Metalloendopeptidase</fullName>
        <ecNumber evidence="11">3.4.24.-</ecNumber>
    </recommendedName>
</protein>
<dbReference type="Pfam" id="PF01549">
    <property type="entry name" value="ShK"/>
    <property type="match status" value="1"/>
</dbReference>
<dbReference type="Pfam" id="PF01400">
    <property type="entry name" value="Astacin"/>
    <property type="match status" value="1"/>
</dbReference>
<dbReference type="WBParaSite" id="ACRNAN_scaffold3765.g16262.t1">
    <property type="protein sequence ID" value="ACRNAN_scaffold3765.g16262.t1"/>
    <property type="gene ID" value="ACRNAN_scaffold3765.g16262"/>
</dbReference>
<evidence type="ECO:0000259" key="14">
    <source>
        <dbReference type="PROSITE" id="PS51864"/>
    </source>
</evidence>
<comment type="cofactor">
    <cofactor evidence="10 11">
        <name>Zn(2+)</name>
        <dbReference type="ChEBI" id="CHEBI:29105"/>
    </cofactor>
    <text evidence="10 11">Binds 1 zinc ion per subunit.</text>
</comment>
<accession>A0A914DRQ6</accession>
<keyword evidence="15" id="KW-1185">Reference proteome</keyword>
<dbReference type="PROSITE" id="PS51670">
    <property type="entry name" value="SHKT"/>
    <property type="match status" value="1"/>
</dbReference>
<dbReference type="GO" id="GO:0006508">
    <property type="term" value="P:proteolysis"/>
    <property type="evidence" value="ECO:0007669"/>
    <property type="project" value="UniProtKB-KW"/>
</dbReference>
<dbReference type="InterPro" id="IPR034035">
    <property type="entry name" value="Astacin-like_dom"/>
</dbReference>
<keyword evidence="6 10" id="KW-0482">Metalloprotease</keyword>
<evidence type="ECO:0000259" key="13">
    <source>
        <dbReference type="PROSITE" id="PS51670"/>
    </source>
</evidence>
<reference evidence="16" key="1">
    <citation type="submission" date="2022-11" db="UniProtKB">
        <authorList>
            <consortium name="WormBaseParasite"/>
        </authorList>
    </citation>
    <scope>IDENTIFICATION</scope>
</reference>
<feature type="active site" evidence="10">
    <location>
        <position position="444"/>
    </location>
</feature>
<feature type="domain" description="ShKT" evidence="13">
    <location>
        <begin position="554"/>
        <end position="590"/>
    </location>
</feature>
<keyword evidence="4 10" id="KW-0378">Hydrolase</keyword>
<evidence type="ECO:0000256" key="10">
    <source>
        <dbReference type="PROSITE-ProRule" id="PRU01211"/>
    </source>
</evidence>
<dbReference type="SMART" id="SM00254">
    <property type="entry name" value="ShKT"/>
    <property type="match status" value="1"/>
</dbReference>
<evidence type="ECO:0000256" key="11">
    <source>
        <dbReference type="RuleBase" id="RU361183"/>
    </source>
</evidence>
<evidence type="ECO:0000256" key="4">
    <source>
        <dbReference type="ARBA" id="ARBA00022801"/>
    </source>
</evidence>
<dbReference type="InterPro" id="IPR003582">
    <property type="entry name" value="ShKT_dom"/>
</dbReference>
<dbReference type="PANTHER" id="PTHR10127:SF802">
    <property type="entry name" value="ZINC METALLOPROTEINASE NAS-10"/>
    <property type="match status" value="1"/>
</dbReference>
<keyword evidence="8" id="KW-1015">Disulfide bond</keyword>
<name>A0A914DRQ6_9BILA</name>
<dbReference type="GO" id="GO:0004222">
    <property type="term" value="F:metalloendopeptidase activity"/>
    <property type="evidence" value="ECO:0007669"/>
    <property type="project" value="UniProtKB-UniRule"/>
</dbReference>
<evidence type="ECO:0000256" key="3">
    <source>
        <dbReference type="ARBA" id="ARBA00022723"/>
    </source>
</evidence>
<feature type="binding site" evidence="10">
    <location>
        <position position="443"/>
    </location>
    <ligand>
        <name>Zn(2+)</name>
        <dbReference type="ChEBI" id="CHEBI:29105"/>
        <note>catalytic</note>
    </ligand>
</feature>
<dbReference type="SMART" id="SM00235">
    <property type="entry name" value="ZnMc"/>
    <property type="match status" value="1"/>
</dbReference>
<feature type="binding site" evidence="10">
    <location>
        <position position="453"/>
    </location>
    <ligand>
        <name>Zn(2+)</name>
        <dbReference type="ChEBI" id="CHEBI:29105"/>
        <note>catalytic</note>
    </ligand>
</feature>
<sequence length="590" mass="67981">MKIFLIFFLSLFWTDLTLAFGFGFENEGWQHSGNRGAGWQGPRHGPENRHNHWAGPNFGHNGWSSERPPRWHDPGRQQSPNWNFPGRPRPPNRERSEWGGVENPGIPPWGNQPHWRSGRNRRRLEPNEWEDPERTRWPQIPPWQGPGTPGPGMPSRFPRPHTPPGGPNGWPQIPTEWPGPGMPRPGPRFPPPRHPPPMWPPPPNTRPPMTVPVPQKPPPPPQSFQEPPMPAFVFQLPPPTQQIFFRNIPKIRPPTASLRQIIENAEIATHKIIEPSPFVADTIHQRLDLMHSLKQRLFDSAGIGSQISAPDDGTFWTDLVLNEDQAFYLMDRLNTFRRKKRYSVFFEGFPVYRWDVNRPIPYTFDANVAAHERTIVHNALRQIEAKTCIRFRFYPTKPSSNYIYYTKMANPALCGLSYIGRTFPANPIYLSFSCPDFAGVIIHETMHALGVNHHHQRSDRDKYIRINWQNIDPTKYDYFAAADPTIFTTYGVPYDYYSIMAYSPKVGTLPPYNRPSITPLQNPSRYLPFIGQRRFISNGDAALLNKMYCKRPSCVDRNVYCGAWANQNLCRTPAQYGWMVQNCQKSCGFC</sequence>
<evidence type="ECO:0000256" key="12">
    <source>
        <dbReference type="SAM" id="MobiDB-lite"/>
    </source>
</evidence>
<dbReference type="Proteomes" id="UP000887540">
    <property type="component" value="Unplaced"/>
</dbReference>
<dbReference type="CDD" id="cd04280">
    <property type="entry name" value="ZnMc_astacin_like"/>
    <property type="match status" value="1"/>
</dbReference>
<evidence type="ECO:0000256" key="5">
    <source>
        <dbReference type="ARBA" id="ARBA00022833"/>
    </source>
</evidence>